<accession>X1DBY6</accession>
<evidence type="ECO:0000313" key="1">
    <source>
        <dbReference type="EMBL" id="GAH05830.1"/>
    </source>
</evidence>
<reference evidence="1" key="1">
    <citation type="journal article" date="2014" name="Front. Microbiol.">
        <title>High frequency of phylogenetically diverse reductive dehalogenase-homologous genes in deep subseafloor sedimentary metagenomes.</title>
        <authorList>
            <person name="Kawai M."/>
            <person name="Futagami T."/>
            <person name="Toyoda A."/>
            <person name="Takaki Y."/>
            <person name="Nishi S."/>
            <person name="Hori S."/>
            <person name="Arai W."/>
            <person name="Tsubouchi T."/>
            <person name="Morono Y."/>
            <person name="Uchiyama I."/>
            <person name="Ito T."/>
            <person name="Fujiyama A."/>
            <person name="Inagaki F."/>
            <person name="Takami H."/>
        </authorList>
    </citation>
    <scope>NUCLEOTIDE SEQUENCE</scope>
    <source>
        <strain evidence="1">Expedition CK06-06</strain>
    </source>
</reference>
<dbReference type="AlphaFoldDB" id="X1DBY6"/>
<feature type="non-terminal residue" evidence="1">
    <location>
        <position position="1"/>
    </location>
</feature>
<organism evidence="1">
    <name type="scientific">marine sediment metagenome</name>
    <dbReference type="NCBI Taxonomy" id="412755"/>
    <lineage>
        <taxon>unclassified sequences</taxon>
        <taxon>metagenomes</taxon>
        <taxon>ecological metagenomes</taxon>
    </lineage>
</organism>
<gene>
    <name evidence="1" type="ORF">S01H4_62318</name>
</gene>
<protein>
    <submittedName>
        <fullName evidence="1">Uncharacterized protein</fullName>
    </submittedName>
</protein>
<name>X1DBY6_9ZZZZ</name>
<dbReference type="EMBL" id="BART01037164">
    <property type="protein sequence ID" value="GAH05830.1"/>
    <property type="molecule type" value="Genomic_DNA"/>
</dbReference>
<sequence length="40" mass="4591">SLPNANFAGEIYLWCTLAVRRKMQATDKKMLILSIYTCIL</sequence>
<comment type="caution">
    <text evidence="1">The sequence shown here is derived from an EMBL/GenBank/DDBJ whole genome shotgun (WGS) entry which is preliminary data.</text>
</comment>
<proteinExistence type="predicted"/>